<dbReference type="PANTHER" id="PTHR21310">
    <property type="entry name" value="AMINOGLYCOSIDE PHOSPHOTRANSFERASE-RELATED-RELATED"/>
    <property type="match status" value="1"/>
</dbReference>
<name>A0ABU7L2S1_9ACTN</name>
<dbReference type="EMBL" id="JAUUCC010000238">
    <property type="protein sequence ID" value="MEE2055846.1"/>
    <property type="molecule type" value="Genomic_DNA"/>
</dbReference>
<proteinExistence type="predicted"/>
<dbReference type="InterPro" id="IPR051678">
    <property type="entry name" value="AGP_Transferase"/>
</dbReference>
<evidence type="ECO:0000313" key="3">
    <source>
        <dbReference type="Proteomes" id="UP001348641"/>
    </source>
</evidence>
<accession>A0ABU7L2S1</accession>
<sequence length="327" mass="36185">MSREPHTRLARALAALLQDPRPVTGVQRLRGGSKKGVYRLTLDHTDTVIAYLWHSTEDYWHTGATDSEDPADPFSHASGPHLFTAAHRALSDLGVRLPHLLAHDTTGTHHPGAIALVQDVPGPTLEELLERDPAAAAPVLDRLGAFLRTMHATTHPGFGKVHHLATGGRPHTPSCEQAVLDRALSDLDEAAARDPRLHPHHTRLTTALHTLAHRIAPRREHVLIHGELGPDHVLVDTDGTPVLIDIEGMMFFDAEWEHSFLRLRFGQHHPRLRTRTPDPHRTALYDLAMHLSLVAGPLRLLEGDYPDRAFMLAIAEHHLARALQTTA</sequence>
<dbReference type="SUPFAM" id="SSF56112">
    <property type="entry name" value="Protein kinase-like (PK-like)"/>
    <property type="match status" value="1"/>
</dbReference>
<protein>
    <submittedName>
        <fullName evidence="2">Phosphotransferase</fullName>
    </submittedName>
</protein>
<dbReference type="InterPro" id="IPR002575">
    <property type="entry name" value="Aminoglycoside_PTrfase"/>
</dbReference>
<dbReference type="Proteomes" id="UP001348641">
    <property type="component" value="Unassembled WGS sequence"/>
</dbReference>
<feature type="domain" description="Aminoglycoside phosphotransferase" evidence="1">
    <location>
        <begin position="77"/>
        <end position="251"/>
    </location>
</feature>
<dbReference type="RefSeq" id="WP_330162563.1">
    <property type="nucleotide sequence ID" value="NZ_BAAAJA010000041.1"/>
</dbReference>
<dbReference type="InterPro" id="IPR011009">
    <property type="entry name" value="Kinase-like_dom_sf"/>
</dbReference>
<dbReference type="Pfam" id="PF01636">
    <property type="entry name" value="APH"/>
    <property type="match status" value="1"/>
</dbReference>
<evidence type="ECO:0000313" key="2">
    <source>
        <dbReference type="EMBL" id="MEE2055846.1"/>
    </source>
</evidence>
<evidence type="ECO:0000259" key="1">
    <source>
        <dbReference type="Pfam" id="PF01636"/>
    </source>
</evidence>
<dbReference type="Gene3D" id="3.90.1200.10">
    <property type="match status" value="1"/>
</dbReference>
<gene>
    <name evidence="2" type="ORF">Q8A49_35630</name>
</gene>
<reference evidence="2 3" key="1">
    <citation type="submission" date="2023-07" db="EMBL/GenBank/DDBJ databases">
        <authorList>
            <person name="Girao M."/>
            <person name="Carvalho M.F."/>
        </authorList>
    </citation>
    <scope>NUCLEOTIDE SEQUENCE [LARGE SCALE GENOMIC DNA]</scope>
    <source>
        <strain evidence="2 3">66/93</strain>
    </source>
</reference>
<comment type="caution">
    <text evidence="2">The sequence shown here is derived from an EMBL/GenBank/DDBJ whole genome shotgun (WGS) entry which is preliminary data.</text>
</comment>
<organism evidence="2 3">
    <name type="scientific">Nocardiopsis tropica</name>
    <dbReference type="NCBI Taxonomy" id="109330"/>
    <lineage>
        <taxon>Bacteria</taxon>
        <taxon>Bacillati</taxon>
        <taxon>Actinomycetota</taxon>
        <taxon>Actinomycetes</taxon>
        <taxon>Streptosporangiales</taxon>
        <taxon>Nocardiopsidaceae</taxon>
        <taxon>Nocardiopsis</taxon>
    </lineage>
</organism>